<dbReference type="AlphaFoldDB" id="A0A212RN78"/>
<dbReference type="Proteomes" id="UP000197065">
    <property type="component" value="Unassembled WGS sequence"/>
</dbReference>
<evidence type="ECO:0000313" key="1">
    <source>
        <dbReference type="EMBL" id="SNB73981.1"/>
    </source>
</evidence>
<dbReference type="GO" id="GO:0046914">
    <property type="term" value="F:transition metal ion binding"/>
    <property type="evidence" value="ECO:0007669"/>
    <property type="project" value="InterPro"/>
</dbReference>
<dbReference type="OrthoDB" id="7678918at2"/>
<sequence length="100" mass="10676">MARIRGGTASVLQNIGRVIAAATTDPVARKALLNDPEGMLVRAGIDPVHLAAKRVVVHEDTASTIHMVIPYELDSNRIADTDYLEDLGRAALGQCKEPSS</sequence>
<accession>A0A212RN78</accession>
<dbReference type="InterPro" id="IPR036648">
    <property type="entry name" value="CN_Hdrase_a/SCN_Hdrase_g_sf"/>
</dbReference>
<evidence type="ECO:0008006" key="3">
    <source>
        <dbReference type="Google" id="ProtNLM"/>
    </source>
</evidence>
<keyword evidence="2" id="KW-1185">Reference proteome</keyword>
<gene>
    <name evidence="1" type="ORF">SAMN07250955_11149</name>
</gene>
<proteinExistence type="predicted"/>
<organism evidence="1 2">
    <name type="scientific">Arboricoccus pini</name>
    <dbReference type="NCBI Taxonomy" id="1963835"/>
    <lineage>
        <taxon>Bacteria</taxon>
        <taxon>Pseudomonadati</taxon>
        <taxon>Pseudomonadota</taxon>
        <taxon>Alphaproteobacteria</taxon>
        <taxon>Geminicoccales</taxon>
        <taxon>Geminicoccaceae</taxon>
        <taxon>Arboricoccus</taxon>
    </lineage>
</organism>
<dbReference type="GO" id="GO:0003824">
    <property type="term" value="F:catalytic activity"/>
    <property type="evidence" value="ECO:0007669"/>
    <property type="project" value="InterPro"/>
</dbReference>
<protein>
    <recommendedName>
        <fullName evidence="3">Nitrile hydratase, alpha chain</fullName>
    </recommendedName>
</protein>
<dbReference type="SUPFAM" id="SSF56209">
    <property type="entry name" value="Nitrile hydratase alpha chain"/>
    <property type="match status" value="1"/>
</dbReference>
<name>A0A212RN78_9PROT</name>
<evidence type="ECO:0000313" key="2">
    <source>
        <dbReference type="Proteomes" id="UP000197065"/>
    </source>
</evidence>
<dbReference type="EMBL" id="FYEH01000011">
    <property type="protein sequence ID" value="SNB73981.1"/>
    <property type="molecule type" value="Genomic_DNA"/>
</dbReference>
<dbReference type="RefSeq" id="WP_088562251.1">
    <property type="nucleotide sequence ID" value="NZ_FYEH01000011.1"/>
</dbReference>
<reference evidence="1 2" key="1">
    <citation type="submission" date="2017-06" db="EMBL/GenBank/DDBJ databases">
        <authorList>
            <person name="Kim H.J."/>
            <person name="Triplett B.A."/>
        </authorList>
    </citation>
    <scope>NUCLEOTIDE SEQUENCE [LARGE SCALE GENOMIC DNA]</scope>
    <source>
        <strain evidence="1 2">B29T1</strain>
    </source>
</reference>
<dbReference type="Gene3D" id="3.90.330.10">
    <property type="entry name" value="Nitrile hydratase alpha /Thiocyanate hydrolase gamma"/>
    <property type="match status" value="1"/>
</dbReference>